<dbReference type="Proteomes" id="UP001365128">
    <property type="component" value="Unassembled WGS sequence"/>
</dbReference>
<name>A0ABR1MFX0_9PEZI</name>
<reference evidence="1 2" key="1">
    <citation type="submission" date="2024-04" db="EMBL/GenBank/DDBJ databases">
        <title>Phyllosticta paracitricarpa is synonymous to the EU quarantine fungus P. citricarpa based on phylogenomic analyses.</title>
        <authorList>
            <consortium name="Lawrence Berkeley National Laboratory"/>
            <person name="Van Ingen-Buijs V.A."/>
            <person name="Van Westerhoven A.C."/>
            <person name="Haridas S."/>
            <person name="Skiadas P."/>
            <person name="Martin F."/>
            <person name="Groenewald J.Z."/>
            <person name="Crous P.W."/>
            <person name="Seidl M.F."/>
        </authorList>
    </citation>
    <scope>NUCLEOTIDE SEQUENCE [LARGE SCALE GENOMIC DNA]</scope>
    <source>
        <strain evidence="1 2">CBS 122670</strain>
    </source>
</reference>
<keyword evidence="2" id="KW-1185">Reference proteome</keyword>
<sequence length="77" mass="8494">MLNELGSRAPIEFAFFVFLAKVAQTFAIANGEVARAEPNELVVSVRGVAAGHAREVNDGMWIRASRRNVYCANDERL</sequence>
<gene>
    <name evidence="1" type="ORF">IWX46DRAFT_601434</name>
</gene>
<protein>
    <submittedName>
        <fullName evidence="1">Uncharacterized protein</fullName>
    </submittedName>
</protein>
<evidence type="ECO:0000313" key="1">
    <source>
        <dbReference type="EMBL" id="KAK7545638.1"/>
    </source>
</evidence>
<proteinExistence type="predicted"/>
<accession>A0ABR1MFX0</accession>
<organism evidence="1 2">
    <name type="scientific">Phyllosticta citricarpa</name>
    <dbReference type="NCBI Taxonomy" id="55181"/>
    <lineage>
        <taxon>Eukaryota</taxon>
        <taxon>Fungi</taxon>
        <taxon>Dikarya</taxon>
        <taxon>Ascomycota</taxon>
        <taxon>Pezizomycotina</taxon>
        <taxon>Dothideomycetes</taxon>
        <taxon>Dothideomycetes incertae sedis</taxon>
        <taxon>Botryosphaeriales</taxon>
        <taxon>Phyllostictaceae</taxon>
        <taxon>Phyllosticta</taxon>
    </lineage>
</organism>
<comment type="caution">
    <text evidence="1">The sequence shown here is derived from an EMBL/GenBank/DDBJ whole genome shotgun (WGS) entry which is preliminary data.</text>
</comment>
<dbReference type="EMBL" id="JBBPDW010000017">
    <property type="protein sequence ID" value="KAK7545638.1"/>
    <property type="molecule type" value="Genomic_DNA"/>
</dbReference>
<evidence type="ECO:0000313" key="2">
    <source>
        <dbReference type="Proteomes" id="UP001365128"/>
    </source>
</evidence>